<dbReference type="InterPro" id="IPR050129">
    <property type="entry name" value="Zn_alcohol_dh"/>
</dbReference>
<keyword evidence="8" id="KW-1185">Reference proteome</keyword>
<accession>A0A918XGW2</accession>
<dbReference type="GO" id="GO:0016491">
    <property type="term" value="F:oxidoreductase activity"/>
    <property type="evidence" value="ECO:0007669"/>
    <property type="project" value="UniProtKB-KW"/>
</dbReference>
<proteinExistence type="predicted"/>
<dbReference type="InterPro" id="IPR013154">
    <property type="entry name" value="ADH-like_N"/>
</dbReference>
<dbReference type="PANTHER" id="PTHR43401:SF2">
    <property type="entry name" value="L-THREONINE 3-DEHYDROGENASE"/>
    <property type="match status" value="1"/>
</dbReference>
<reference evidence="7" key="2">
    <citation type="submission" date="2020-09" db="EMBL/GenBank/DDBJ databases">
        <authorList>
            <person name="Sun Q."/>
            <person name="Kim S."/>
        </authorList>
    </citation>
    <scope>NUCLEOTIDE SEQUENCE</scope>
    <source>
        <strain evidence="7">KCTC 23430</strain>
    </source>
</reference>
<dbReference type="RefSeq" id="WP_189476718.1">
    <property type="nucleotide sequence ID" value="NZ_BMYM01000001.1"/>
</dbReference>
<reference evidence="7" key="1">
    <citation type="journal article" date="2014" name="Int. J. Syst. Evol. Microbiol.">
        <title>Complete genome sequence of Corynebacterium casei LMG S-19264T (=DSM 44701T), isolated from a smear-ripened cheese.</title>
        <authorList>
            <consortium name="US DOE Joint Genome Institute (JGI-PGF)"/>
            <person name="Walter F."/>
            <person name="Albersmeier A."/>
            <person name="Kalinowski J."/>
            <person name="Ruckert C."/>
        </authorList>
    </citation>
    <scope>NUCLEOTIDE SEQUENCE</scope>
    <source>
        <strain evidence="7">KCTC 23430</strain>
    </source>
</reference>
<keyword evidence="2" id="KW-0479">Metal-binding</keyword>
<evidence type="ECO:0000256" key="4">
    <source>
        <dbReference type="ARBA" id="ARBA00023002"/>
    </source>
</evidence>
<comment type="caution">
    <text evidence="7">The sequence shown here is derived from an EMBL/GenBank/DDBJ whole genome shotgun (WGS) entry which is preliminary data.</text>
</comment>
<dbReference type="Pfam" id="PF08240">
    <property type="entry name" value="ADH_N"/>
    <property type="match status" value="1"/>
</dbReference>
<evidence type="ECO:0000256" key="2">
    <source>
        <dbReference type="ARBA" id="ARBA00022723"/>
    </source>
</evidence>
<dbReference type="Pfam" id="PF16912">
    <property type="entry name" value="Glu_dehyd_C"/>
    <property type="match status" value="1"/>
</dbReference>
<evidence type="ECO:0000259" key="5">
    <source>
        <dbReference type="Pfam" id="PF08240"/>
    </source>
</evidence>
<keyword evidence="4" id="KW-0560">Oxidoreductase</keyword>
<evidence type="ECO:0000313" key="7">
    <source>
        <dbReference type="EMBL" id="GHD31495.1"/>
    </source>
</evidence>
<dbReference type="InterPro" id="IPR011032">
    <property type="entry name" value="GroES-like_sf"/>
</dbReference>
<dbReference type="EMBL" id="BMYM01000001">
    <property type="protein sequence ID" value="GHD31495.1"/>
    <property type="molecule type" value="Genomic_DNA"/>
</dbReference>
<dbReference type="Gene3D" id="3.40.50.720">
    <property type="entry name" value="NAD(P)-binding Rossmann-like Domain"/>
    <property type="match status" value="1"/>
</dbReference>
<name>A0A918XGW2_9GAMM</name>
<comment type="cofactor">
    <cofactor evidence="1">
        <name>Zn(2+)</name>
        <dbReference type="ChEBI" id="CHEBI:29105"/>
    </cofactor>
</comment>
<dbReference type="SUPFAM" id="SSF51735">
    <property type="entry name" value="NAD(P)-binding Rossmann-fold domains"/>
    <property type="match status" value="1"/>
</dbReference>
<evidence type="ECO:0000313" key="8">
    <source>
        <dbReference type="Proteomes" id="UP000644693"/>
    </source>
</evidence>
<evidence type="ECO:0000256" key="1">
    <source>
        <dbReference type="ARBA" id="ARBA00001947"/>
    </source>
</evidence>
<dbReference type="InterPro" id="IPR036291">
    <property type="entry name" value="NAD(P)-bd_dom_sf"/>
</dbReference>
<dbReference type="GO" id="GO:0046872">
    <property type="term" value="F:metal ion binding"/>
    <property type="evidence" value="ECO:0007669"/>
    <property type="project" value="UniProtKB-KW"/>
</dbReference>
<sequence>MRAVRIENARPALVDMDQPAGEGVLVKVATASICGSDLHMIDQGWAEGGVLGHEVCGTTPDGTAVAIEPFFGCGGCHFCDDGYRSLCTQGADFLGGGLQGGMAEYLRVPDYALVPLPTGLSLEHASLVEPMAVAFHVLNQVNVTASERVLVVGAGAIGLATAAALKSRGITCDIAARHDAQKAIAQSLGANPDITDGYDVTIDAVGSSESVALAMEKTRPRGRIGMVGCFWEPAKVGIEFCTKELTLIASFTYKCQRPGRTFEEAAKALCDNPEIARQMITHRFALEAASDAFATARDRQSGGVKVVFDIA</sequence>
<gene>
    <name evidence="7" type="primary">adh</name>
    <name evidence="7" type="ORF">GCM10007053_14610</name>
</gene>
<evidence type="ECO:0000256" key="3">
    <source>
        <dbReference type="ARBA" id="ARBA00022833"/>
    </source>
</evidence>
<keyword evidence="3" id="KW-0862">Zinc</keyword>
<dbReference type="SUPFAM" id="SSF50129">
    <property type="entry name" value="GroES-like"/>
    <property type="match status" value="1"/>
</dbReference>
<dbReference type="Proteomes" id="UP000644693">
    <property type="component" value="Unassembled WGS sequence"/>
</dbReference>
<feature type="domain" description="Glucose dehydrogenase C-terminal" evidence="6">
    <location>
        <begin position="124"/>
        <end position="309"/>
    </location>
</feature>
<feature type="domain" description="Alcohol dehydrogenase-like N-terminal" evidence="5">
    <location>
        <begin position="23"/>
        <end position="117"/>
    </location>
</feature>
<dbReference type="PANTHER" id="PTHR43401">
    <property type="entry name" value="L-THREONINE 3-DEHYDROGENASE"/>
    <property type="match status" value="1"/>
</dbReference>
<evidence type="ECO:0000259" key="6">
    <source>
        <dbReference type="Pfam" id="PF16912"/>
    </source>
</evidence>
<dbReference type="Gene3D" id="3.90.180.10">
    <property type="entry name" value="Medium-chain alcohol dehydrogenases, catalytic domain"/>
    <property type="match status" value="1"/>
</dbReference>
<dbReference type="AlphaFoldDB" id="A0A918XGW2"/>
<dbReference type="InterPro" id="IPR031640">
    <property type="entry name" value="Glu_dehyd_C"/>
</dbReference>
<organism evidence="7 8">
    <name type="scientific">Parahalioglobus pacificus</name>
    <dbReference type="NCBI Taxonomy" id="930806"/>
    <lineage>
        <taxon>Bacteria</taxon>
        <taxon>Pseudomonadati</taxon>
        <taxon>Pseudomonadota</taxon>
        <taxon>Gammaproteobacteria</taxon>
        <taxon>Cellvibrionales</taxon>
        <taxon>Halieaceae</taxon>
        <taxon>Parahalioglobus</taxon>
    </lineage>
</organism>
<protein>
    <submittedName>
        <fullName evidence="7">Alcohol dehydrogenase</fullName>
    </submittedName>
</protein>